<evidence type="ECO:0000256" key="9">
    <source>
        <dbReference type="ARBA" id="ARBA00022989"/>
    </source>
</evidence>
<evidence type="ECO:0000256" key="11">
    <source>
        <dbReference type="ARBA" id="ARBA00023136"/>
    </source>
</evidence>
<keyword evidence="10" id="KW-0443">Lipid metabolism</keyword>
<feature type="transmembrane region" description="Helical" evidence="16">
    <location>
        <begin position="98"/>
        <end position="118"/>
    </location>
</feature>
<comment type="similarity">
    <text evidence="3 15">Belongs to the CDP-alcohol phosphatidyltransferase class-I family.</text>
</comment>
<reference evidence="17" key="1">
    <citation type="journal article" date="2021" name="PeerJ">
        <title>Extensive microbial diversity within the chicken gut microbiome revealed by metagenomics and culture.</title>
        <authorList>
            <person name="Gilroy R."/>
            <person name="Ravi A."/>
            <person name="Getino M."/>
            <person name="Pursley I."/>
            <person name="Horton D.L."/>
            <person name="Alikhan N.F."/>
            <person name="Baker D."/>
            <person name="Gharbi K."/>
            <person name="Hall N."/>
            <person name="Watson M."/>
            <person name="Adriaenssens E.M."/>
            <person name="Foster-Nyarko E."/>
            <person name="Jarju S."/>
            <person name="Secka A."/>
            <person name="Antonio M."/>
            <person name="Oren A."/>
            <person name="Chaudhuri R.R."/>
            <person name="La Ragione R."/>
            <person name="Hildebrand F."/>
            <person name="Pallen M.J."/>
        </authorList>
    </citation>
    <scope>NUCLEOTIDE SEQUENCE</scope>
    <source>
        <strain evidence="17">ChiGjej2B2-19336</strain>
    </source>
</reference>
<evidence type="ECO:0000256" key="5">
    <source>
        <dbReference type="ARBA" id="ARBA00017171"/>
    </source>
</evidence>
<dbReference type="Gene3D" id="1.20.120.1760">
    <property type="match status" value="1"/>
</dbReference>
<evidence type="ECO:0000256" key="4">
    <source>
        <dbReference type="ARBA" id="ARBA00013174"/>
    </source>
</evidence>
<comment type="caution">
    <text evidence="17">The sequence shown here is derived from an EMBL/GenBank/DDBJ whole genome shotgun (WGS) entry which is preliminary data.</text>
</comment>
<keyword evidence="8 16" id="KW-0812">Transmembrane</keyword>
<comment type="catalytic activity">
    <reaction evidence="1">
        <text>a CDP-1,2-diacyl-sn-glycerol + L-serine = a 1,2-diacyl-sn-glycero-3-phospho-L-serine + CMP + H(+)</text>
        <dbReference type="Rhea" id="RHEA:16913"/>
        <dbReference type="ChEBI" id="CHEBI:15378"/>
        <dbReference type="ChEBI" id="CHEBI:33384"/>
        <dbReference type="ChEBI" id="CHEBI:57262"/>
        <dbReference type="ChEBI" id="CHEBI:58332"/>
        <dbReference type="ChEBI" id="CHEBI:60377"/>
        <dbReference type="EC" id="2.7.8.8"/>
    </reaction>
</comment>
<organism evidence="17 18">
    <name type="scientific">Mailhella massiliensis</name>
    <dbReference type="NCBI Taxonomy" id="1903261"/>
    <lineage>
        <taxon>Bacteria</taxon>
        <taxon>Pseudomonadati</taxon>
        <taxon>Thermodesulfobacteriota</taxon>
        <taxon>Desulfovibrionia</taxon>
        <taxon>Desulfovibrionales</taxon>
        <taxon>Desulfovibrionaceae</taxon>
        <taxon>Mailhella</taxon>
    </lineage>
</organism>
<dbReference type="EC" id="2.7.8.8" evidence="4"/>
<dbReference type="PROSITE" id="PS00379">
    <property type="entry name" value="CDP_ALCOHOL_P_TRANSF"/>
    <property type="match status" value="1"/>
</dbReference>
<dbReference type="GO" id="GO:0016020">
    <property type="term" value="C:membrane"/>
    <property type="evidence" value="ECO:0007669"/>
    <property type="project" value="InterPro"/>
</dbReference>
<evidence type="ECO:0000313" key="18">
    <source>
        <dbReference type="Proteomes" id="UP000698963"/>
    </source>
</evidence>
<comment type="subcellular location">
    <subcellularLocation>
        <location evidence="2">Endomembrane system</location>
        <topology evidence="2">Multi-pass membrane protein</topology>
    </subcellularLocation>
</comment>
<feature type="transmembrane region" description="Helical" evidence="16">
    <location>
        <begin position="12"/>
        <end position="35"/>
    </location>
</feature>
<keyword evidence="9 16" id="KW-1133">Transmembrane helix</keyword>
<evidence type="ECO:0000256" key="8">
    <source>
        <dbReference type="ARBA" id="ARBA00022692"/>
    </source>
</evidence>
<gene>
    <name evidence="17" type="primary">pssA</name>
    <name evidence="17" type="ORF">K8W16_07140</name>
</gene>
<reference evidence="17" key="2">
    <citation type="submission" date="2021-09" db="EMBL/GenBank/DDBJ databases">
        <authorList>
            <person name="Gilroy R."/>
        </authorList>
    </citation>
    <scope>NUCLEOTIDE SEQUENCE</scope>
    <source>
        <strain evidence="17">ChiGjej2B2-19336</strain>
    </source>
</reference>
<evidence type="ECO:0000256" key="10">
    <source>
        <dbReference type="ARBA" id="ARBA00023098"/>
    </source>
</evidence>
<dbReference type="InterPro" id="IPR000462">
    <property type="entry name" value="CDP-OH_P_trans"/>
</dbReference>
<evidence type="ECO:0000256" key="6">
    <source>
        <dbReference type="ARBA" id="ARBA00022516"/>
    </source>
</evidence>
<dbReference type="PANTHER" id="PTHR14269">
    <property type="entry name" value="CDP-DIACYLGLYCEROL--GLYCEROL-3-PHOSPHATE 3-PHOSPHATIDYLTRANSFERASE-RELATED"/>
    <property type="match status" value="1"/>
</dbReference>
<evidence type="ECO:0000256" key="14">
    <source>
        <dbReference type="ARBA" id="ARBA00032361"/>
    </source>
</evidence>
<dbReference type="EMBL" id="DYZA01000144">
    <property type="protein sequence ID" value="HJD97404.1"/>
    <property type="molecule type" value="Genomic_DNA"/>
</dbReference>
<feature type="transmembrane region" description="Helical" evidence="16">
    <location>
        <begin position="130"/>
        <end position="151"/>
    </location>
</feature>
<keyword evidence="6" id="KW-0444">Lipid biosynthesis</keyword>
<dbReference type="InterPro" id="IPR048254">
    <property type="entry name" value="CDP_ALCOHOL_P_TRANSF_CS"/>
</dbReference>
<dbReference type="PANTHER" id="PTHR14269:SF61">
    <property type="entry name" value="CDP-DIACYLGLYCEROL--SERINE O-PHOSPHATIDYLTRANSFERASE"/>
    <property type="match status" value="1"/>
</dbReference>
<dbReference type="GO" id="GO:0003882">
    <property type="term" value="F:CDP-diacylglycerol-serine O-phosphatidyltransferase activity"/>
    <property type="evidence" value="ECO:0007669"/>
    <property type="project" value="UniProtKB-EC"/>
</dbReference>
<evidence type="ECO:0000256" key="1">
    <source>
        <dbReference type="ARBA" id="ARBA00000287"/>
    </source>
</evidence>
<evidence type="ECO:0000256" key="13">
    <source>
        <dbReference type="ARBA" id="ARBA00023264"/>
    </source>
</evidence>
<keyword evidence="13" id="KW-1208">Phospholipid metabolism</keyword>
<evidence type="ECO:0000256" key="12">
    <source>
        <dbReference type="ARBA" id="ARBA00023209"/>
    </source>
</evidence>
<proteinExistence type="inferred from homology"/>
<evidence type="ECO:0000256" key="3">
    <source>
        <dbReference type="ARBA" id="ARBA00010441"/>
    </source>
</evidence>
<keyword evidence="7 15" id="KW-0808">Transferase</keyword>
<dbReference type="GO" id="GO:0008654">
    <property type="term" value="P:phospholipid biosynthetic process"/>
    <property type="evidence" value="ECO:0007669"/>
    <property type="project" value="UniProtKB-KW"/>
</dbReference>
<evidence type="ECO:0000256" key="2">
    <source>
        <dbReference type="ARBA" id="ARBA00004127"/>
    </source>
</evidence>
<dbReference type="InterPro" id="IPR004533">
    <property type="entry name" value="CDP-diaglyc--ser_O-PTrfase"/>
</dbReference>
<dbReference type="Proteomes" id="UP000698963">
    <property type="component" value="Unassembled WGS sequence"/>
</dbReference>
<name>A0A921AWI5_9BACT</name>
<dbReference type="AlphaFoldDB" id="A0A921AWI5"/>
<sequence length="271" mass="29797">MRDPNKPVPRGVYILPNLFTTASLFAGFFSIILAFNHHFDQAAWAILVGAAMDGLDGKVARLTGTASQFGIEYDSLADDVTFGVAPGMLAYAWQLHEFGRLGLAVAFLFCGCAALRLARFNVGVSTTSKRFFVGLPSPACACMLATFVLFMPYYPEFLMPALPVFTLLLSIIVPLLMVSRVRYFSFKEFGFIKTHPFQTMVATLIVLSMVFSLPRLFCFLILISYVISGPAYTFLLRRRGKALDPEAADAAKAAQKTVKVQDSVPSEEKAE</sequence>
<evidence type="ECO:0000256" key="16">
    <source>
        <dbReference type="SAM" id="Phobius"/>
    </source>
</evidence>
<protein>
    <recommendedName>
        <fullName evidence="5">CDP-diacylglycerol--serine O-phosphatidyltransferase</fullName>
        <ecNumber evidence="4">2.7.8.8</ecNumber>
    </recommendedName>
    <alternativeName>
        <fullName evidence="14">Phosphatidylserine synthase</fullName>
    </alternativeName>
</protein>
<dbReference type="InterPro" id="IPR043130">
    <property type="entry name" value="CDP-OH_PTrfase_TM_dom"/>
</dbReference>
<feature type="transmembrane region" description="Helical" evidence="16">
    <location>
        <begin position="157"/>
        <end position="178"/>
    </location>
</feature>
<evidence type="ECO:0000256" key="7">
    <source>
        <dbReference type="ARBA" id="ARBA00022679"/>
    </source>
</evidence>
<evidence type="ECO:0000256" key="15">
    <source>
        <dbReference type="RuleBase" id="RU003750"/>
    </source>
</evidence>
<accession>A0A921AWI5</accession>
<dbReference type="NCBIfam" id="TIGR00473">
    <property type="entry name" value="pssA"/>
    <property type="match status" value="1"/>
</dbReference>
<dbReference type="RefSeq" id="WP_304122462.1">
    <property type="nucleotide sequence ID" value="NZ_DYZA01000144.1"/>
</dbReference>
<dbReference type="InterPro" id="IPR050324">
    <property type="entry name" value="CDP-alcohol_PTase-I"/>
</dbReference>
<feature type="transmembrane region" description="Helical" evidence="16">
    <location>
        <begin position="199"/>
        <end position="227"/>
    </location>
</feature>
<keyword evidence="11 16" id="KW-0472">Membrane</keyword>
<dbReference type="GO" id="GO:0012505">
    <property type="term" value="C:endomembrane system"/>
    <property type="evidence" value="ECO:0007669"/>
    <property type="project" value="UniProtKB-SubCell"/>
</dbReference>
<dbReference type="Pfam" id="PF01066">
    <property type="entry name" value="CDP-OH_P_transf"/>
    <property type="match status" value="1"/>
</dbReference>
<keyword evidence="12" id="KW-0594">Phospholipid biosynthesis</keyword>
<evidence type="ECO:0000313" key="17">
    <source>
        <dbReference type="EMBL" id="HJD97404.1"/>
    </source>
</evidence>